<dbReference type="InterPro" id="IPR000396">
    <property type="entry name" value="Pdiesterase2"/>
</dbReference>
<dbReference type="Gene3D" id="3.60.15.10">
    <property type="entry name" value="Ribonuclease Z/Hydroxyacylglutathione hydrolase-like"/>
    <property type="match status" value="1"/>
</dbReference>
<dbReference type="PRINTS" id="PR00388">
    <property type="entry name" value="PDIESTERASE2"/>
</dbReference>
<reference evidence="2 3" key="1">
    <citation type="submission" date="2021-02" db="EMBL/GenBank/DDBJ databases">
        <title>De Novo genome assembly of isolated myxobacteria.</title>
        <authorList>
            <person name="Stevens D.C."/>
        </authorList>
    </citation>
    <scope>NUCLEOTIDE SEQUENCE [LARGE SCALE GENOMIC DNA]</scope>
    <source>
        <strain evidence="3">SCPEA02</strain>
    </source>
</reference>
<evidence type="ECO:0000259" key="1">
    <source>
        <dbReference type="SMART" id="SM00849"/>
    </source>
</evidence>
<dbReference type="PANTHER" id="PTHR28283:SF1">
    <property type="entry name" value="3',5'-CYCLIC-NUCLEOTIDE PHOSPHODIESTERASE 1"/>
    <property type="match status" value="1"/>
</dbReference>
<dbReference type="CDD" id="cd07735">
    <property type="entry name" value="class_II_PDE_MBL-fold"/>
    <property type="match status" value="1"/>
</dbReference>
<dbReference type="EMBL" id="CP071090">
    <property type="protein sequence ID" value="QSQ27757.1"/>
    <property type="molecule type" value="Genomic_DNA"/>
</dbReference>
<evidence type="ECO:0000313" key="2">
    <source>
        <dbReference type="EMBL" id="QSQ27757.1"/>
    </source>
</evidence>
<protein>
    <submittedName>
        <fullName evidence="2">3',5'-cyclic-nucleotide phosphodiesterase</fullName>
    </submittedName>
</protein>
<evidence type="ECO:0000313" key="3">
    <source>
        <dbReference type="Proteomes" id="UP000662747"/>
    </source>
</evidence>
<name>A0ABX7PBE7_9BACT</name>
<dbReference type="SUPFAM" id="SSF56281">
    <property type="entry name" value="Metallo-hydrolase/oxidoreductase"/>
    <property type="match status" value="1"/>
</dbReference>
<dbReference type="SMART" id="SM00849">
    <property type="entry name" value="Lactamase_B"/>
    <property type="match status" value="1"/>
</dbReference>
<proteinExistence type="predicted"/>
<dbReference type="InterPro" id="IPR001279">
    <property type="entry name" value="Metallo-B-lactamas"/>
</dbReference>
<dbReference type="InterPro" id="IPR036866">
    <property type="entry name" value="RibonucZ/Hydroxyglut_hydro"/>
</dbReference>
<keyword evidence="3" id="KW-1185">Reference proteome</keyword>
<dbReference type="RefSeq" id="WP_206729273.1">
    <property type="nucleotide sequence ID" value="NZ_CP071090.1"/>
</dbReference>
<organism evidence="2 3">
    <name type="scientific">Pyxidicoccus parkwayensis</name>
    <dbReference type="NCBI Taxonomy" id="2813578"/>
    <lineage>
        <taxon>Bacteria</taxon>
        <taxon>Pseudomonadati</taxon>
        <taxon>Myxococcota</taxon>
        <taxon>Myxococcia</taxon>
        <taxon>Myxococcales</taxon>
        <taxon>Cystobacterineae</taxon>
        <taxon>Myxococcaceae</taxon>
        <taxon>Pyxidicoccus</taxon>
    </lineage>
</organism>
<dbReference type="PANTHER" id="PTHR28283">
    <property type="entry name" value="3',5'-CYCLIC-NUCLEOTIDE PHOSPHODIESTERASE 1"/>
    <property type="match status" value="1"/>
</dbReference>
<dbReference type="Pfam" id="PF12706">
    <property type="entry name" value="Lactamase_B_2"/>
    <property type="match status" value="1"/>
</dbReference>
<accession>A0ABX7PBE7</accession>
<dbReference type="Proteomes" id="UP000662747">
    <property type="component" value="Chromosome"/>
</dbReference>
<gene>
    <name evidence="2" type="ORF">JY651_23895</name>
</gene>
<sequence>MKLRVLGCHGGELPTCKSTCFLVDDVLALDAGALTGSLTLEELCRVDHILVGHSHFDHVKDLPLMADLVIGRRDKPVTIYASRECTRALRDNMFNNALWPDFTRIPTRANPVLQLKSFRAGSTFQVGPYTVRSVPVSHPVESCGFIISNGKTSLAMSGDTGPTDKLWKALNQTENLKALLLETSFPNKLQSLADISGHLTPYTLEQELKKFRRNGASVMLYHLKPAFVTQLKKELAPLPVDVLELGDTFEL</sequence>
<feature type="domain" description="Metallo-beta-lactamase" evidence="1">
    <location>
        <begin position="17"/>
        <end position="188"/>
    </location>
</feature>